<dbReference type="PANTHER" id="PTHR23198">
    <property type="entry name" value="NUCLEOPORIN"/>
    <property type="match status" value="1"/>
</dbReference>
<feature type="compositionally biased region" description="Polar residues" evidence="10">
    <location>
        <begin position="193"/>
        <end position="202"/>
    </location>
</feature>
<keyword evidence="8" id="KW-0906">Nuclear pore complex</keyword>
<reference evidence="12 13" key="1">
    <citation type="submission" date="2024-06" db="EMBL/GenBank/DDBJ databases">
        <title>Complete genome of Phlyctema vagabunda strain 19-DSS-EL-015.</title>
        <authorList>
            <person name="Fiorenzani C."/>
        </authorList>
    </citation>
    <scope>NUCLEOTIDE SEQUENCE [LARGE SCALE GENOMIC DNA]</scope>
    <source>
        <strain evidence="12 13">19-DSS-EL-015</strain>
    </source>
</reference>
<keyword evidence="4" id="KW-0068">Autocatalytic cleavage</keyword>
<protein>
    <submittedName>
        <fullName evidence="12">Nucleoporin autopeptidase</fullName>
    </submittedName>
</protein>
<feature type="compositionally biased region" description="Polar residues" evidence="10">
    <location>
        <begin position="837"/>
        <end position="865"/>
    </location>
</feature>
<feature type="region of interest" description="Disordered" evidence="10">
    <location>
        <begin position="1"/>
        <end position="50"/>
    </location>
</feature>
<feature type="compositionally biased region" description="Polar residues" evidence="10">
    <location>
        <begin position="875"/>
        <end position="892"/>
    </location>
</feature>
<feature type="region of interest" description="Disordered" evidence="10">
    <location>
        <begin position="1378"/>
        <end position="1399"/>
    </location>
</feature>
<feature type="compositionally biased region" description="Low complexity" evidence="10">
    <location>
        <begin position="557"/>
        <end position="573"/>
    </location>
</feature>
<dbReference type="EMBL" id="JBFCZG010000004">
    <property type="protein sequence ID" value="KAL3423762.1"/>
    <property type="molecule type" value="Genomic_DNA"/>
</dbReference>
<evidence type="ECO:0000256" key="5">
    <source>
        <dbReference type="ARBA" id="ARBA00022816"/>
    </source>
</evidence>
<evidence type="ECO:0000256" key="6">
    <source>
        <dbReference type="ARBA" id="ARBA00022927"/>
    </source>
</evidence>
<evidence type="ECO:0000256" key="4">
    <source>
        <dbReference type="ARBA" id="ARBA00022813"/>
    </source>
</evidence>
<feature type="compositionally biased region" description="Polar residues" evidence="10">
    <location>
        <begin position="456"/>
        <end position="474"/>
    </location>
</feature>
<accession>A0ABR4PK86</accession>
<evidence type="ECO:0000256" key="9">
    <source>
        <dbReference type="ARBA" id="ARBA00023242"/>
    </source>
</evidence>
<name>A0ABR4PK86_9HELO</name>
<organism evidence="12 13">
    <name type="scientific">Phlyctema vagabunda</name>
    <dbReference type="NCBI Taxonomy" id="108571"/>
    <lineage>
        <taxon>Eukaryota</taxon>
        <taxon>Fungi</taxon>
        <taxon>Dikarya</taxon>
        <taxon>Ascomycota</taxon>
        <taxon>Pezizomycotina</taxon>
        <taxon>Leotiomycetes</taxon>
        <taxon>Helotiales</taxon>
        <taxon>Dermateaceae</taxon>
        <taxon>Phlyctema</taxon>
    </lineage>
</organism>
<feature type="region of interest" description="Disordered" evidence="10">
    <location>
        <begin position="534"/>
        <end position="643"/>
    </location>
</feature>
<keyword evidence="13" id="KW-1185">Reference proteome</keyword>
<evidence type="ECO:0000313" key="12">
    <source>
        <dbReference type="EMBL" id="KAL3423762.1"/>
    </source>
</evidence>
<feature type="compositionally biased region" description="Gly residues" evidence="10">
    <location>
        <begin position="490"/>
        <end position="501"/>
    </location>
</feature>
<feature type="region of interest" description="Disordered" evidence="10">
    <location>
        <begin position="128"/>
        <end position="156"/>
    </location>
</feature>
<sequence length="2005" mass="211102">MSAFGGGFGGFGQNNNNQQQSGTGFGGFGGTNTNTGFGSSGNTGFGGTNTNTGGGLFGSGGTAPTGGFGSTGGAFGTTQNAGAFGASKPSGFGASATTGGGLFGSNTATTTGTSGGFGGFGGNNSQTTSGGFGTNNTTSLFGGGSKPATTGFGGAAPTTSTGFGGFGQNNNNNTNAATGGFGGSPAIGATGECQGTGSTPFQATVEKEPNTTSNQQNSFQSISFQAPYQKFSPEELRLADYAQGRRYGNASNQAGAFGQNTGFGGATSTPSTGFGGFGANNNTTTSSNLFGGSANTSTGFGTNQPAATGFGANTGNSLFGGANKPATPSLFGAQPQQQNTGGGLFGGGASAGASTGFGGAQTSAFGNNSTNTGGGLFGGGNNNNTAAKPAGFSFGGQPASTGFGGAPAATTTSAFGSGGGGLFGGGATQQQNNTSNPFGAQQPAATNTFGGFGGAQPQNNQSSLFGGANNQQQKPAGGLFGGSNTATTGTTGGLFGGGGGQPASTGGLFGGANNTQTGGLFGGAQAQKPAATGGLFGGAGTGQQNNTSSLFGGGFGQNNNQQNQTQQNSNSLFGNKPAGGSLFGATQPQQSQQQSSGGLFGNTNSQNGGLFGNSTNNNQQQQSQQGSSFGGGSSLFGNSTPGQQSAQVLTASLNDTGAFGSGSMFRELGSGPVNNPGPLATPLSSLNKQKRPAALPLYKLNSASSSRFATPQKKGFGFSYSSYGTPNSASSTSSTPGGFGNSLLGGLNQSRGLSKSMSTSSLRNSFNNDTSILAPGAFSASPATRQYGSTGSMKRLVINRGLRGDLFSPPPQSQPPAAATKTNGILKKRVSFDGNGMSASNGSQNNFSSPLKQVTSTTATPSAQEQGFIRPRPASNGSSSATPNGTENQTPEMEQVKGNELAIVPEEEAANSAARNSQPKPASQPDRAPGEYWMSPTKEEILAMSRTQRAKVSGFTVGRQNTGQVTFDVPVDLTNINLDEILDKIVVLDVRSCTVYPNASQKPPMGKGLNVPSTIMLENSWPRQKDKRTISTEKAGAHFNKHVSRLQKVEDTHFVSYDKDTGVWTFSVDHFTTYGLEYDEDETEGEEGVSQFDQSVLSAPPDTPTPSNRTPRPQQFDDSYATTSDISRIESDPEDTFEFRKKKVLPGAFDEQELYEDDTMQGELDEQSFLDERSVGSQSENGVDEPMDQDDVFQEDESVSIVDQEMAGSFPQAGVTTELEGDDSLDDESHDMDQTPGALVRARLRARNGRTPSKNFTAGDDWTSMLKTTISPQKQDRAFLKSLINVHGNDSPVKANEAPLVRNRVVSDGRGFATSIDLMNSLFGQAKSPQKVAKVPAPKKGFEWPYAKRPKTGDSDMSDLDDMDRAFHESMKPSWGPDGTLVYAAPSTPKQFGRSSRRAREKDGLLAIQKRGVVSASRDVRFAKFSNESAANMLNKQKSLTIIQSLDGIPSAQLTEDYSFIDFYDDRNGTDPSALHEKLVWELASILFDEMDVPEELQQVPNALDRLRKDRFSVFWQKIVEQASARNIAMARTPEEKAIAALSGHRVSDACGQLMNSKNYHLATLVALIGGKESLKKDIREQLNDWQKSNFLSEFSQPIRAIYELLAGNVCVCDGSKGAPVEDRIDSFIISKRFGLDWRQAFGLRLWYSIQATDDLRTAVEIFAQDLAQDRELAFPEAWYVEQMIPTLWEDDGLEDREDLLWGLLKLYTFNDPNVESILRPENSQLSPLDARLSWQLSRALTTFGIVSYGDDAEDKADRATLSFAAQLINEGSWLDAIFVLLHLNNADARAKTIKDHLAQTAGLIGSEDSHSFATLTQTYKIPTSWIWEAKALYMRSVEKDPISEVECLIHAGAFEEAHRTFIKEVAPKAIVERDYDTLNALLRGFNGKEEGISEWHLGGEVYSDFLALLSSQKKAAGVSPDVVERLLAGLPAMVEESRHPAFMETVAVEIISNSVAKSVVDMKKSGQNNELSRVLQLPLTEDRYLRHTVDISIDYYKSVMVAGR</sequence>
<dbReference type="SUPFAM" id="SSF82215">
    <property type="entry name" value="C-terminal autoproteolytic domain of nucleoporin nup98"/>
    <property type="match status" value="1"/>
</dbReference>
<keyword evidence="3" id="KW-0813">Transport</keyword>
<feature type="region of interest" description="Disordered" evidence="10">
    <location>
        <begin position="1079"/>
        <end position="1125"/>
    </location>
</feature>
<feature type="compositionally biased region" description="Gly residues" evidence="10">
    <location>
        <begin position="38"/>
        <end position="50"/>
    </location>
</feature>
<keyword evidence="7" id="KW-0811">Translocation</keyword>
<dbReference type="Gene3D" id="1.25.40.690">
    <property type="match status" value="1"/>
</dbReference>
<dbReference type="InterPro" id="IPR037665">
    <property type="entry name" value="Nucleoporin_S59-like"/>
</dbReference>
<dbReference type="PANTHER" id="PTHR23198:SF6">
    <property type="entry name" value="NUCLEAR PORE COMPLEX PROTEIN NUP98-NUP96"/>
    <property type="match status" value="1"/>
</dbReference>
<evidence type="ECO:0000259" key="11">
    <source>
        <dbReference type="PROSITE" id="PS51434"/>
    </source>
</evidence>
<evidence type="ECO:0000256" key="8">
    <source>
        <dbReference type="ARBA" id="ARBA00023132"/>
    </source>
</evidence>
<comment type="subcellular location">
    <subcellularLocation>
        <location evidence="1">Nucleus</location>
        <location evidence="1">Nuclear pore complex</location>
    </subcellularLocation>
</comment>
<feature type="compositionally biased region" description="Polar residues" evidence="10">
    <location>
        <begin position="429"/>
        <end position="448"/>
    </location>
</feature>
<proteinExistence type="inferred from homology"/>
<evidence type="ECO:0000256" key="7">
    <source>
        <dbReference type="ARBA" id="ARBA00023010"/>
    </source>
</evidence>
<dbReference type="Gene3D" id="3.30.1610.10">
    <property type="entry name" value="Peptidase S59, nucleoporin"/>
    <property type="match status" value="1"/>
</dbReference>
<gene>
    <name evidence="12" type="ORF">PVAG01_05509</name>
</gene>
<dbReference type="InterPro" id="IPR036903">
    <property type="entry name" value="Nup98_auto-Pept-S59_dom_sf"/>
</dbReference>
<feature type="compositionally biased region" description="Polar residues" evidence="10">
    <location>
        <begin position="1105"/>
        <end position="1125"/>
    </location>
</feature>
<keyword evidence="9" id="KW-0539">Nucleus</keyword>
<comment type="similarity">
    <text evidence="2">Belongs to the nucleoporin GLFG family.</text>
</comment>
<dbReference type="InterPro" id="IPR007230">
    <property type="entry name" value="Nup98_auto-Pept-S59_dom"/>
</dbReference>
<dbReference type="Proteomes" id="UP001629113">
    <property type="component" value="Unassembled WGS sequence"/>
</dbReference>
<feature type="region of interest" description="Disordered" evidence="10">
    <location>
        <begin position="803"/>
        <end position="894"/>
    </location>
</feature>
<comment type="caution">
    <text evidence="12">The sequence shown here is derived from an EMBL/GenBank/DDBJ whole genome shotgun (WGS) entry which is preliminary data.</text>
</comment>
<evidence type="ECO:0000256" key="3">
    <source>
        <dbReference type="ARBA" id="ARBA00022448"/>
    </source>
</evidence>
<dbReference type="Pfam" id="PF12110">
    <property type="entry name" value="Nup96"/>
    <property type="match status" value="1"/>
</dbReference>
<dbReference type="Pfam" id="PF04096">
    <property type="entry name" value="Nucleoporin2"/>
    <property type="match status" value="1"/>
</dbReference>
<evidence type="ECO:0000256" key="2">
    <source>
        <dbReference type="ARBA" id="ARBA00008926"/>
    </source>
</evidence>
<dbReference type="Pfam" id="PF13634">
    <property type="entry name" value="Nucleoporin_FG"/>
    <property type="match status" value="3"/>
</dbReference>
<feature type="region of interest" description="Disordered" evidence="10">
    <location>
        <begin position="909"/>
        <end position="932"/>
    </location>
</feature>
<feature type="compositionally biased region" description="Low complexity" evidence="10">
    <location>
        <begin position="612"/>
        <end position="627"/>
    </location>
</feature>
<dbReference type="InterPro" id="IPR021967">
    <property type="entry name" value="Nup98_C"/>
</dbReference>
<feature type="domain" description="Peptidase S59" evidence="11">
    <location>
        <begin position="929"/>
        <end position="1071"/>
    </location>
</feature>
<feature type="compositionally biased region" description="Low complexity" evidence="10">
    <location>
        <begin position="587"/>
        <end position="596"/>
    </location>
</feature>
<feature type="region of interest" description="Disordered" evidence="10">
    <location>
        <begin position="420"/>
        <end position="511"/>
    </location>
</feature>
<feature type="compositionally biased region" description="Gly residues" evidence="10">
    <location>
        <begin position="1"/>
        <end position="12"/>
    </location>
</feature>
<evidence type="ECO:0000256" key="1">
    <source>
        <dbReference type="ARBA" id="ARBA00004567"/>
    </source>
</evidence>
<feature type="region of interest" description="Disordered" evidence="10">
    <location>
        <begin position="663"/>
        <end position="685"/>
    </location>
</feature>
<keyword evidence="6" id="KW-0653">Protein transport</keyword>
<keyword evidence="5" id="KW-0509">mRNA transport</keyword>
<evidence type="ECO:0000313" key="13">
    <source>
        <dbReference type="Proteomes" id="UP001629113"/>
    </source>
</evidence>
<dbReference type="Gene3D" id="1.10.10.2360">
    <property type="match status" value="1"/>
</dbReference>
<feature type="compositionally biased region" description="Low complexity" evidence="10">
    <location>
        <begin position="725"/>
        <end position="754"/>
    </location>
</feature>
<evidence type="ECO:0000256" key="10">
    <source>
        <dbReference type="SAM" id="MobiDB-lite"/>
    </source>
</evidence>
<feature type="region of interest" description="Disordered" evidence="10">
    <location>
        <begin position="725"/>
        <end position="766"/>
    </location>
</feature>
<feature type="compositionally biased region" description="Low complexity" evidence="10">
    <location>
        <begin position="128"/>
        <end position="140"/>
    </location>
</feature>
<dbReference type="InterPro" id="IPR025574">
    <property type="entry name" value="Nucleoporin_FG_rpt"/>
</dbReference>
<dbReference type="PROSITE" id="PS51434">
    <property type="entry name" value="NUP_C"/>
    <property type="match status" value="1"/>
</dbReference>
<feature type="compositionally biased region" description="Polar residues" evidence="10">
    <location>
        <begin position="755"/>
        <end position="766"/>
    </location>
</feature>
<feature type="region of interest" description="Disordered" evidence="10">
    <location>
        <begin position="188"/>
        <end position="217"/>
    </location>
</feature>
<feature type="compositionally biased region" description="Low complexity" evidence="10">
    <location>
        <begin position="13"/>
        <end position="22"/>
    </location>
</feature>